<accession>A0A671WUV8</accession>
<reference evidence="2" key="1">
    <citation type="submission" date="2021-04" db="EMBL/GenBank/DDBJ databases">
        <authorList>
            <consortium name="Wellcome Sanger Institute Data Sharing"/>
        </authorList>
    </citation>
    <scope>NUCLEOTIDE SEQUENCE [LARGE SCALE GENOMIC DNA]</scope>
</reference>
<reference evidence="2" key="2">
    <citation type="submission" date="2025-08" db="UniProtKB">
        <authorList>
            <consortium name="Ensembl"/>
        </authorList>
    </citation>
    <scope>IDENTIFICATION</scope>
</reference>
<dbReference type="GeneTree" id="ENSGT00940000171520"/>
<sequence>TSGPQPTINFQPRPSKGRSLCTPVLDYSLDSYQLICNMQQQQKLKPTCRISYTRDFLIALANCPEARKKPEFLPEHPIVLTEAVSCVLVSYFIVVSSLLSK</sequence>
<dbReference type="Ensembl" id="ENSSAUT00010042505.1">
    <property type="protein sequence ID" value="ENSSAUP00010040346.1"/>
    <property type="gene ID" value="ENSSAUG00010016931.1"/>
</dbReference>
<name>A0A671WUV8_SPAAU</name>
<keyword evidence="1" id="KW-0472">Membrane</keyword>
<dbReference type="Proteomes" id="UP000472265">
    <property type="component" value="Chromosome 17"/>
</dbReference>
<keyword evidence="1" id="KW-1133">Transmembrane helix</keyword>
<keyword evidence="3" id="KW-1185">Reference proteome</keyword>
<evidence type="ECO:0000313" key="2">
    <source>
        <dbReference type="Ensembl" id="ENSSAUP00010040346.1"/>
    </source>
</evidence>
<evidence type="ECO:0000313" key="3">
    <source>
        <dbReference type="Proteomes" id="UP000472265"/>
    </source>
</evidence>
<dbReference type="InParanoid" id="A0A671WUV8"/>
<reference evidence="2" key="3">
    <citation type="submission" date="2025-09" db="UniProtKB">
        <authorList>
            <consortium name="Ensembl"/>
        </authorList>
    </citation>
    <scope>IDENTIFICATION</scope>
</reference>
<organism evidence="2 3">
    <name type="scientific">Sparus aurata</name>
    <name type="common">Gilthead sea bream</name>
    <dbReference type="NCBI Taxonomy" id="8175"/>
    <lineage>
        <taxon>Eukaryota</taxon>
        <taxon>Metazoa</taxon>
        <taxon>Chordata</taxon>
        <taxon>Craniata</taxon>
        <taxon>Vertebrata</taxon>
        <taxon>Euteleostomi</taxon>
        <taxon>Actinopterygii</taxon>
        <taxon>Neopterygii</taxon>
        <taxon>Teleostei</taxon>
        <taxon>Neoteleostei</taxon>
        <taxon>Acanthomorphata</taxon>
        <taxon>Eupercaria</taxon>
        <taxon>Spariformes</taxon>
        <taxon>Sparidae</taxon>
        <taxon>Sparus</taxon>
    </lineage>
</organism>
<keyword evidence="1" id="KW-0812">Transmembrane</keyword>
<feature type="transmembrane region" description="Helical" evidence="1">
    <location>
        <begin position="78"/>
        <end position="99"/>
    </location>
</feature>
<protein>
    <submittedName>
        <fullName evidence="2">Uncharacterized protein</fullName>
    </submittedName>
</protein>
<dbReference type="AlphaFoldDB" id="A0A671WUV8"/>
<proteinExistence type="predicted"/>
<evidence type="ECO:0000256" key="1">
    <source>
        <dbReference type="SAM" id="Phobius"/>
    </source>
</evidence>